<dbReference type="InterPro" id="IPR008984">
    <property type="entry name" value="SMAD_FHA_dom_sf"/>
</dbReference>
<accession>A0A4R6S0H5</accession>
<feature type="region of interest" description="Disordered" evidence="2">
    <location>
        <begin position="142"/>
        <end position="163"/>
    </location>
</feature>
<dbReference type="RefSeq" id="WP_133853281.1">
    <property type="nucleotide sequence ID" value="NZ_SNXZ01000007.1"/>
</dbReference>
<comment type="caution">
    <text evidence="4">The sequence shown here is derived from an EMBL/GenBank/DDBJ whole genome shotgun (WGS) entry which is preliminary data.</text>
</comment>
<dbReference type="EMBL" id="SNXZ01000007">
    <property type="protein sequence ID" value="TDP92940.1"/>
    <property type="molecule type" value="Genomic_DNA"/>
</dbReference>
<dbReference type="Pfam" id="PF00498">
    <property type="entry name" value="FHA"/>
    <property type="match status" value="1"/>
</dbReference>
<gene>
    <name evidence="4" type="ORF">EV186_107175</name>
</gene>
<name>A0A4R6S0H5_LABRH</name>
<dbReference type="Proteomes" id="UP000295444">
    <property type="component" value="Unassembled WGS sequence"/>
</dbReference>
<keyword evidence="5" id="KW-1185">Reference proteome</keyword>
<dbReference type="PROSITE" id="PS50006">
    <property type="entry name" value="FHA_DOMAIN"/>
    <property type="match status" value="1"/>
</dbReference>
<keyword evidence="1" id="KW-0597">Phosphoprotein</keyword>
<feature type="domain" description="FHA" evidence="3">
    <location>
        <begin position="140"/>
        <end position="199"/>
    </location>
</feature>
<reference evidence="4 5" key="1">
    <citation type="submission" date="2019-03" db="EMBL/GenBank/DDBJ databases">
        <title>Genomic Encyclopedia of Type Strains, Phase IV (KMG-IV): sequencing the most valuable type-strain genomes for metagenomic binning, comparative biology and taxonomic classification.</title>
        <authorList>
            <person name="Goeker M."/>
        </authorList>
    </citation>
    <scope>NUCLEOTIDE SEQUENCE [LARGE SCALE GENOMIC DNA]</scope>
    <source>
        <strain evidence="4 5">DSM 45361</strain>
    </source>
</reference>
<evidence type="ECO:0000259" key="3">
    <source>
        <dbReference type="PROSITE" id="PS50006"/>
    </source>
</evidence>
<dbReference type="InterPro" id="IPR000253">
    <property type="entry name" value="FHA_dom"/>
</dbReference>
<dbReference type="SUPFAM" id="SSF49879">
    <property type="entry name" value="SMAD/FHA domain"/>
    <property type="match status" value="1"/>
</dbReference>
<evidence type="ECO:0000313" key="4">
    <source>
        <dbReference type="EMBL" id="TDP92940.1"/>
    </source>
</evidence>
<evidence type="ECO:0000256" key="1">
    <source>
        <dbReference type="ARBA" id="ARBA00022553"/>
    </source>
</evidence>
<dbReference type="AlphaFoldDB" id="A0A4R6S0H5"/>
<organism evidence="4 5">
    <name type="scientific">Labedaea rhizosphaerae</name>
    <dbReference type="NCBI Taxonomy" id="598644"/>
    <lineage>
        <taxon>Bacteria</taxon>
        <taxon>Bacillati</taxon>
        <taxon>Actinomycetota</taxon>
        <taxon>Actinomycetes</taxon>
        <taxon>Pseudonocardiales</taxon>
        <taxon>Pseudonocardiaceae</taxon>
        <taxon>Labedaea</taxon>
    </lineage>
</organism>
<sequence>MPVCPSGHDSTATDYCDVCGLVLGAPAPVPVSSPVSSPGSAPVSSSAAAAVAAPVEGMTCRSCGEPREGRFCEECGFDNDLPSPPAAPEAPARQALWTAVVRADRAWFDEVRRREGSEAADMEFPRYCPERRFELDREQVAIGRRSRSRGTNPEIDLGSPPLDPGVSAQHAVLVARPDGGWDVVDLGSTNGTSVGETTEVIEPNTPVAVAAGVPIRLGAWTVITLESS</sequence>
<protein>
    <submittedName>
        <fullName evidence="4">FHA domain-containing protein</fullName>
    </submittedName>
</protein>
<evidence type="ECO:0000313" key="5">
    <source>
        <dbReference type="Proteomes" id="UP000295444"/>
    </source>
</evidence>
<proteinExistence type="predicted"/>
<evidence type="ECO:0000256" key="2">
    <source>
        <dbReference type="SAM" id="MobiDB-lite"/>
    </source>
</evidence>
<dbReference type="Gene3D" id="2.60.200.20">
    <property type="match status" value="1"/>
</dbReference>
<dbReference type="OrthoDB" id="5111283at2"/>